<accession>A0A542ZMH1</accession>
<sequence length="365" mass="37820">MTTRLEDDLRAALSGATAPSALSFDPDAVLRQGRRTVHTRRAIRACVVGLVTLAVAATGVAVATRDQARPRPAGPARSTTPAGLRPSATLGWGTDRFGVDYLTRDGLGGYDIRVYRLKNGVREQLGAWGGSGSPAASVLFGPGAAGVDGTVVHVGVAPSGISGLRPFFSAGDQAPADPARWEVRTAPLGGTGFEAVAVRFTSTADVQHLAGFDYTGVDGSLKVTGGVETGTVAPVTLLTGDEAALWADEYGSTWGIHAAGVTRADDLPKDGTALLSAMTVGAEGSPHFHRLVYGLLPRGVTKVQQVRYTLAPGASARGDLELRDLGSAGTAFLLELSSIDPDATRQVTSITWTTFDGRSGRQSFH</sequence>
<name>A0A542ZMH1_9MICO</name>
<keyword evidence="2" id="KW-0472">Membrane</keyword>
<dbReference type="AlphaFoldDB" id="A0A542ZMH1"/>
<evidence type="ECO:0000256" key="2">
    <source>
        <dbReference type="SAM" id="Phobius"/>
    </source>
</evidence>
<dbReference type="Proteomes" id="UP000319514">
    <property type="component" value="Unassembled WGS sequence"/>
</dbReference>
<feature type="transmembrane region" description="Helical" evidence="2">
    <location>
        <begin position="42"/>
        <end position="63"/>
    </location>
</feature>
<evidence type="ECO:0000313" key="3">
    <source>
        <dbReference type="EMBL" id="TQL61469.1"/>
    </source>
</evidence>
<protein>
    <submittedName>
        <fullName evidence="3">Uncharacterized protein</fullName>
    </submittedName>
</protein>
<feature type="region of interest" description="Disordered" evidence="1">
    <location>
        <begin position="65"/>
        <end position="87"/>
    </location>
</feature>
<reference evidence="3 4" key="1">
    <citation type="submission" date="2019-06" db="EMBL/GenBank/DDBJ databases">
        <title>Sequencing the genomes of 1000 actinobacteria strains.</title>
        <authorList>
            <person name="Klenk H.-P."/>
        </authorList>
    </citation>
    <scope>NUCLEOTIDE SEQUENCE [LARGE SCALE GENOMIC DNA]</scope>
    <source>
        <strain evidence="3 4">DSM 18082</strain>
    </source>
</reference>
<comment type="caution">
    <text evidence="3">The sequence shown here is derived from an EMBL/GenBank/DDBJ whole genome shotgun (WGS) entry which is preliminary data.</text>
</comment>
<dbReference type="RefSeq" id="WP_141789246.1">
    <property type="nucleotide sequence ID" value="NZ_BAAAKX010000001.1"/>
</dbReference>
<proteinExistence type="predicted"/>
<evidence type="ECO:0000256" key="1">
    <source>
        <dbReference type="SAM" id="MobiDB-lite"/>
    </source>
</evidence>
<dbReference type="EMBL" id="VFOQ01000001">
    <property type="protein sequence ID" value="TQL61469.1"/>
    <property type="molecule type" value="Genomic_DNA"/>
</dbReference>
<keyword evidence="2" id="KW-1133">Transmembrane helix</keyword>
<organism evidence="3 4">
    <name type="scientific">Oryzihumus leptocrescens</name>
    <dbReference type="NCBI Taxonomy" id="297536"/>
    <lineage>
        <taxon>Bacteria</taxon>
        <taxon>Bacillati</taxon>
        <taxon>Actinomycetota</taxon>
        <taxon>Actinomycetes</taxon>
        <taxon>Micrococcales</taxon>
        <taxon>Intrasporangiaceae</taxon>
        <taxon>Oryzihumus</taxon>
    </lineage>
</organism>
<gene>
    <name evidence="3" type="ORF">FB474_2880</name>
</gene>
<keyword evidence="2" id="KW-0812">Transmembrane</keyword>
<keyword evidence="4" id="KW-1185">Reference proteome</keyword>
<evidence type="ECO:0000313" key="4">
    <source>
        <dbReference type="Proteomes" id="UP000319514"/>
    </source>
</evidence>